<comment type="caution">
    <text evidence="4">The sequence shown here is derived from an EMBL/GenBank/DDBJ whole genome shotgun (WGS) entry which is preliminary data.</text>
</comment>
<evidence type="ECO:0000313" key="4">
    <source>
        <dbReference type="EMBL" id="HIU13646.1"/>
    </source>
</evidence>
<proteinExistence type="predicted"/>
<dbReference type="PROSITE" id="PS00893">
    <property type="entry name" value="NUDIX_BOX"/>
    <property type="match status" value="1"/>
</dbReference>
<dbReference type="Gene3D" id="3.90.79.10">
    <property type="entry name" value="Nucleoside Triphosphate Pyrophosphohydrolase"/>
    <property type="match status" value="1"/>
</dbReference>
<dbReference type="SUPFAM" id="SSF55729">
    <property type="entry name" value="Acyl-CoA N-acyltransferases (Nat)"/>
    <property type="match status" value="1"/>
</dbReference>
<evidence type="ECO:0000259" key="2">
    <source>
        <dbReference type="PROSITE" id="PS51186"/>
    </source>
</evidence>
<dbReference type="Proteomes" id="UP000824175">
    <property type="component" value="Unassembled WGS sequence"/>
</dbReference>
<dbReference type="PROSITE" id="PS51462">
    <property type="entry name" value="NUDIX"/>
    <property type="match status" value="1"/>
</dbReference>
<organism evidence="4 5">
    <name type="scientific">Candidatus Fimiplasma intestinipullorum</name>
    <dbReference type="NCBI Taxonomy" id="2840825"/>
    <lineage>
        <taxon>Bacteria</taxon>
        <taxon>Bacillati</taxon>
        <taxon>Bacillota</taxon>
        <taxon>Clostridia</taxon>
        <taxon>Eubacteriales</taxon>
        <taxon>Candidatus Fimiplasma</taxon>
    </lineage>
</organism>
<dbReference type="Pfam" id="PF13302">
    <property type="entry name" value="Acetyltransf_3"/>
    <property type="match status" value="1"/>
</dbReference>
<dbReference type="Pfam" id="PF00293">
    <property type="entry name" value="NUDIX"/>
    <property type="match status" value="1"/>
</dbReference>
<dbReference type="PROSITE" id="PS51186">
    <property type="entry name" value="GNAT"/>
    <property type="match status" value="1"/>
</dbReference>
<protein>
    <submittedName>
        <fullName evidence="4">GNAT family N-acetyltransferase</fullName>
    </submittedName>
</protein>
<dbReference type="GO" id="GO:0016787">
    <property type="term" value="F:hydrolase activity"/>
    <property type="evidence" value="ECO:0007669"/>
    <property type="project" value="UniProtKB-KW"/>
</dbReference>
<dbReference type="InterPro" id="IPR000086">
    <property type="entry name" value="NUDIX_hydrolase_dom"/>
</dbReference>
<dbReference type="PANTHER" id="PTHR43415:SF3">
    <property type="entry name" value="GNAT-FAMILY ACETYLTRANSFERASE"/>
    <property type="match status" value="1"/>
</dbReference>
<dbReference type="Gene3D" id="3.40.630.30">
    <property type="match status" value="1"/>
</dbReference>
<dbReference type="AlphaFoldDB" id="A0A9D1L116"/>
<reference evidence="4" key="2">
    <citation type="journal article" date="2021" name="PeerJ">
        <title>Extensive microbial diversity within the chicken gut microbiome revealed by metagenomics and culture.</title>
        <authorList>
            <person name="Gilroy R."/>
            <person name="Ravi A."/>
            <person name="Getino M."/>
            <person name="Pursley I."/>
            <person name="Horton D.L."/>
            <person name="Alikhan N.F."/>
            <person name="Baker D."/>
            <person name="Gharbi K."/>
            <person name="Hall N."/>
            <person name="Watson M."/>
            <person name="Adriaenssens E.M."/>
            <person name="Foster-Nyarko E."/>
            <person name="Jarju S."/>
            <person name="Secka A."/>
            <person name="Antonio M."/>
            <person name="Oren A."/>
            <person name="Chaudhuri R.R."/>
            <person name="La Ragione R."/>
            <person name="Hildebrand F."/>
            <person name="Pallen M.J."/>
        </authorList>
    </citation>
    <scope>NUCLEOTIDE SEQUENCE</scope>
    <source>
        <strain evidence="4">CHK195-11698</strain>
    </source>
</reference>
<dbReference type="InterPro" id="IPR000182">
    <property type="entry name" value="GNAT_dom"/>
</dbReference>
<dbReference type="SUPFAM" id="SSF55811">
    <property type="entry name" value="Nudix"/>
    <property type="match status" value="1"/>
</dbReference>
<dbReference type="CDD" id="cd04692">
    <property type="entry name" value="NUDIX_Hydrolase"/>
    <property type="match status" value="1"/>
</dbReference>
<dbReference type="InterPro" id="IPR020084">
    <property type="entry name" value="NUDIX_hydrolase_CS"/>
</dbReference>
<dbReference type="PANTHER" id="PTHR43415">
    <property type="entry name" value="SPERMIDINE N(1)-ACETYLTRANSFERASE"/>
    <property type="match status" value="1"/>
</dbReference>
<dbReference type="InterPro" id="IPR015797">
    <property type="entry name" value="NUDIX_hydrolase-like_dom_sf"/>
</dbReference>
<evidence type="ECO:0000256" key="1">
    <source>
        <dbReference type="ARBA" id="ARBA00022801"/>
    </source>
</evidence>
<evidence type="ECO:0000313" key="5">
    <source>
        <dbReference type="Proteomes" id="UP000824175"/>
    </source>
</evidence>
<gene>
    <name evidence="4" type="ORF">IAD15_06205</name>
</gene>
<name>A0A9D1L116_9FIRM</name>
<keyword evidence="1" id="KW-0378">Hydrolase</keyword>
<feature type="domain" description="N-acetyltransferase" evidence="2">
    <location>
        <begin position="184"/>
        <end position="332"/>
    </location>
</feature>
<sequence length="343" mass="39183">MQEMLDIYRDDLQKAGILSRNEAHRTGALHAVCHLWVIDSSRSIVYLQQRSNQKDSHPNDYDISCAGHMDPYETPVQTILREAREEIGLCLRPEDLQFLGTCIENFSLDREIAYVFMTDLKQPRFELGEEVQRIVGVDMDAFLAGEYVDENGDTVPAKDLCGHDLSIIKRALLQLHILACENELCIRKARPYDAPMLCEWWNDGRIMAHAGFPNGIHTTIQEVKDGLKGPSTRCIILAGYIPIGEMSYREVDPETVEIGIKIVDPIHQNHGYGTRLLKMFCTYLFQSYQKIILDTSADNERARHVYTKLGFQMVGSRPDAFQDELGHTYTVVDYVLDQAHFKK</sequence>
<dbReference type="EMBL" id="DVMJ01000052">
    <property type="protein sequence ID" value="HIU13646.1"/>
    <property type="molecule type" value="Genomic_DNA"/>
</dbReference>
<evidence type="ECO:0000259" key="3">
    <source>
        <dbReference type="PROSITE" id="PS51462"/>
    </source>
</evidence>
<reference evidence="4" key="1">
    <citation type="submission" date="2020-10" db="EMBL/GenBank/DDBJ databases">
        <authorList>
            <person name="Gilroy R."/>
        </authorList>
    </citation>
    <scope>NUCLEOTIDE SEQUENCE</scope>
    <source>
        <strain evidence="4">CHK195-11698</strain>
    </source>
</reference>
<accession>A0A9D1L116</accession>
<feature type="domain" description="Nudix hydrolase" evidence="3">
    <location>
        <begin position="28"/>
        <end position="160"/>
    </location>
</feature>
<dbReference type="InterPro" id="IPR016181">
    <property type="entry name" value="Acyl_CoA_acyltransferase"/>
</dbReference>
<dbReference type="GO" id="GO:0016747">
    <property type="term" value="F:acyltransferase activity, transferring groups other than amino-acyl groups"/>
    <property type="evidence" value="ECO:0007669"/>
    <property type="project" value="InterPro"/>
</dbReference>